<keyword evidence="2" id="KW-0326">Glycosidase</keyword>
<sequence>MRPGHLLAACSYIWLAASTQTVLATETELGKTIWELGSGFILAREYDQLEITREDLSIWSTTSHKPFIGASAGTDLATGSNGAFNITQVDIDPTDGQDITSIQLVDWRGSVTGYAAQVSGHLIYSGSVCATYSLHFWVPHNLTDRVAFYLTIESSVTDTSRPLKKLYFRFNSRAGEDFYGLGGQASFASLKNQSIPILSREQGVGRGDEPITSIQNANGSIAGGDFYTAYTAIPSYVSTDGNLFYLSEKSTAYANFDFMESDTVTIRYDSLSVDGAFTRSDNLFDAIEALTAYTGRQPPLPKWVDNGAILGIQGGQDKVNGIVKRGIELGVPIAGVWLQDWVGTHSQVGPYINISRLWWNWENDDVLYPTWTDFVQNLRDEYNVRTLSYINVFLTNVSTKSTGFRRNLYNEASANHYFVQNTTTNSTAIISSGPGLEAGIVDLTNPHLREWFFDVLKEQVWNANISGFMTDFGEYTPVSADTKIYDEVSDAFFYHNAYPTEWAAYQRSVVEELGMQHEAVLFHRSAAQSAQRYMNLFWVGDQNVDWGVHDGIKSVVTIMAHMGFSGYSQQHSDVGGYTTVLTYSDYNITRSPELLGRWGELAAVTSAVFRSHEGNIPSVNTQFYSNTTTYEYFAYNVRLFVSLATYRRHILQTESETKGWPLLRPVVLYHPHDLRARAISYQSFYLGAHLYVAPVLDPHTFDVTVYLPAGEKGNRTYEHVWTGMRYPGGQDVTVPAPCGKPAVFLVDDGSTIPELQPFLDFVKKENATKLSVA</sequence>
<dbReference type="InterPro" id="IPR000322">
    <property type="entry name" value="Glyco_hydro_31_TIM"/>
</dbReference>
<dbReference type="Gene3D" id="3.20.20.80">
    <property type="entry name" value="Glycosidases"/>
    <property type="match status" value="1"/>
</dbReference>
<evidence type="ECO:0000313" key="7">
    <source>
        <dbReference type="Proteomes" id="UP000016931"/>
    </source>
</evidence>
<organism evidence="6 7">
    <name type="scientific">Sphaerulina musiva (strain SO2202)</name>
    <name type="common">Poplar stem canker fungus</name>
    <name type="synonym">Septoria musiva</name>
    <dbReference type="NCBI Taxonomy" id="692275"/>
    <lineage>
        <taxon>Eukaryota</taxon>
        <taxon>Fungi</taxon>
        <taxon>Dikarya</taxon>
        <taxon>Ascomycota</taxon>
        <taxon>Pezizomycotina</taxon>
        <taxon>Dothideomycetes</taxon>
        <taxon>Dothideomycetidae</taxon>
        <taxon>Mycosphaerellales</taxon>
        <taxon>Mycosphaerellaceae</taxon>
        <taxon>Sphaerulina</taxon>
    </lineage>
</organism>
<evidence type="ECO:0000313" key="6">
    <source>
        <dbReference type="EMBL" id="EMF14607.1"/>
    </source>
</evidence>
<dbReference type="OrthoDB" id="10070917at2759"/>
<keyword evidence="2 6" id="KW-0378">Hydrolase</keyword>
<dbReference type="STRING" id="692275.M3B490"/>
<evidence type="ECO:0000259" key="4">
    <source>
        <dbReference type="Pfam" id="PF01055"/>
    </source>
</evidence>
<reference evidence="6 7" key="1">
    <citation type="journal article" date="2012" name="PLoS Pathog.">
        <title>Diverse lifestyles and strategies of plant pathogenesis encoded in the genomes of eighteen Dothideomycetes fungi.</title>
        <authorList>
            <person name="Ohm R.A."/>
            <person name="Feau N."/>
            <person name="Henrissat B."/>
            <person name="Schoch C.L."/>
            <person name="Horwitz B.A."/>
            <person name="Barry K.W."/>
            <person name="Condon B.J."/>
            <person name="Copeland A.C."/>
            <person name="Dhillon B."/>
            <person name="Glaser F."/>
            <person name="Hesse C.N."/>
            <person name="Kosti I."/>
            <person name="LaButti K."/>
            <person name="Lindquist E.A."/>
            <person name="Lucas S."/>
            <person name="Salamov A.A."/>
            <person name="Bradshaw R.E."/>
            <person name="Ciuffetti L."/>
            <person name="Hamelin R.C."/>
            <person name="Kema G.H.J."/>
            <person name="Lawrence C."/>
            <person name="Scott J.A."/>
            <person name="Spatafora J.W."/>
            <person name="Turgeon B.G."/>
            <person name="de Wit P.J.G.M."/>
            <person name="Zhong S."/>
            <person name="Goodwin S.B."/>
            <person name="Grigoriev I.V."/>
        </authorList>
    </citation>
    <scope>NUCLEOTIDE SEQUENCE [LARGE SCALE GENOMIC DNA]</scope>
    <source>
        <strain evidence="6 7">SO2202</strain>
    </source>
</reference>
<dbReference type="InterPro" id="IPR052990">
    <property type="entry name" value="Sulfoquinovosidase_GH31"/>
</dbReference>
<dbReference type="InterPro" id="IPR048395">
    <property type="entry name" value="Glyco_hydro_31_C"/>
</dbReference>
<dbReference type="Pfam" id="PF21365">
    <property type="entry name" value="Glyco_hydro_31_3rd"/>
    <property type="match status" value="1"/>
</dbReference>
<protein>
    <submittedName>
        <fullName evidence="6">Glycoside hydrolase family 31 protein</fullName>
    </submittedName>
</protein>
<dbReference type="Proteomes" id="UP000016931">
    <property type="component" value="Unassembled WGS sequence"/>
</dbReference>
<feature type="signal peptide" evidence="3">
    <location>
        <begin position="1"/>
        <end position="24"/>
    </location>
</feature>
<dbReference type="GeneID" id="27905152"/>
<dbReference type="GO" id="GO:0004553">
    <property type="term" value="F:hydrolase activity, hydrolyzing O-glycosyl compounds"/>
    <property type="evidence" value="ECO:0007669"/>
    <property type="project" value="InterPro"/>
</dbReference>
<evidence type="ECO:0000256" key="3">
    <source>
        <dbReference type="SAM" id="SignalP"/>
    </source>
</evidence>
<dbReference type="PANTHER" id="PTHR46959:SF2">
    <property type="entry name" value="SULFOQUINOVOSIDASE"/>
    <property type="match status" value="1"/>
</dbReference>
<dbReference type="Gene3D" id="2.60.40.1180">
    <property type="entry name" value="Golgi alpha-mannosidase II"/>
    <property type="match status" value="1"/>
</dbReference>
<dbReference type="eggNOG" id="KOG1065">
    <property type="taxonomic scope" value="Eukaryota"/>
</dbReference>
<dbReference type="CDD" id="cd06594">
    <property type="entry name" value="GH31_glucosidase_YihQ"/>
    <property type="match status" value="1"/>
</dbReference>
<proteinExistence type="inferred from homology"/>
<keyword evidence="7" id="KW-1185">Reference proteome</keyword>
<dbReference type="SUPFAM" id="SSF74650">
    <property type="entry name" value="Galactose mutarotase-like"/>
    <property type="match status" value="1"/>
</dbReference>
<dbReference type="EMBL" id="KB456262">
    <property type="protein sequence ID" value="EMF14607.1"/>
    <property type="molecule type" value="Genomic_DNA"/>
</dbReference>
<dbReference type="PANTHER" id="PTHR46959">
    <property type="entry name" value="SULFOQUINOVOSIDASE"/>
    <property type="match status" value="1"/>
</dbReference>
<evidence type="ECO:0000259" key="5">
    <source>
        <dbReference type="Pfam" id="PF21365"/>
    </source>
</evidence>
<gene>
    <name evidence="6" type="ORF">SEPMUDRAFT_162681</name>
</gene>
<dbReference type="HOGENOM" id="CLU_017110_1_0_1"/>
<name>M3B490_SPHMS</name>
<dbReference type="InterPro" id="IPR017853">
    <property type="entry name" value="GH"/>
</dbReference>
<evidence type="ECO:0000256" key="1">
    <source>
        <dbReference type="ARBA" id="ARBA00007806"/>
    </source>
</evidence>
<dbReference type="NCBIfam" id="NF007746">
    <property type="entry name" value="PRK10426.1"/>
    <property type="match status" value="1"/>
</dbReference>
<dbReference type="SUPFAM" id="SSF51011">
    <property type="entry name" value="Glycosyl hydrolase domain"/>
    <property type="match status" value="1"/>
</dbReference>
<dbReference type="Pfam" id="PF01055">
    <property type="entry name" value="Glyco_hydro_31_2nd"/>
    <property type="match status" value="1"/>
</dbReference>
<feature type="domain" description="Glycoside hydrolase family 31 TIM barrel" evidence="4">
    <location>
        <begin position="315"/>
        <end position="633"/>
    </location>
</feature>
<comment type="similarity">
    <text evidence="1 2">Belongs to the glycosyl hydrolase 31 family.</text>
</comment>
<keyword evidence="3" id="KW-0732">Signal</keyword>
<dbReference type="AlphaFoldDB" id="M3B490"/>
<dbReference type="SUPFAM" id="SSF51445">
    <property type="entry name" value="(Trans)glycosidases"/>
    <property type="match status" value="1"/>
</dbReference>
<dbReference type="GO" id="GO:0030246">
    <property type="term" value="F:carbohydrate binding"/>
    <property type="evidence" value="ECO:0007669"/>
    <property type="project" value="InterPro"/>
</dbReference>
<feature type="chain" id="PRO_5004031703" evidence="3">
    <location>
        <begin position="25"/>
        <end position="773"/>
    </location>
</feature>
<dbReference type="GO" id="GO:0005975">
    <property type="term" value="P:carbohydrate metabolic process"/>
    <property type="evidence" value="ECO:0007669"/>
    <property type="project" value="InterPro"/>
</dbReference>
<dbReference type="OMA" id="FMTDFGE"/>
<dbReference type="CDD" id="cd14752">
    <property type="entry name" value="GH31_N"/>
    <property type="match status" value="1"/>
</dbReference>
<dbReference type="InterPro" id="IPR013780">
    <property type="entry name" value="Glyco_hydro_b"/>
</dbReference>
<dbReference type="InterPro" id="IPR044112">
    <property type="entry name" value="YihQ_TIM-like"/>
</dbReference>
<feature type="domain" description="Glycosyl hydrolase family 31 C-terminal" evidence="5">
    <location>
        <begin position="659"/>
        <end position="744"/>
    </location>
</feature>
<accession>M3B490</accession>
<dbReference type="Gene3D" id="2.60.40.1760">
    <property type="entry name" value="glycosyl hydrolase (family 31)"/>
    <property type="match status" value="1"/>
</dbReference>
<dbReference type="RefSeq" id="XP_016762728.1">
    <property type="nucleotide sequence ID" value="XM_016908015.1"/>
</dbReference>
<dbReference type="InterPro" id="IPR011013">
    <property type="entry name" value="Gal_mutarotase_sf_dom"/>
</dbReference>
<evidence type="ECO:0000256" key="2">
    <source>
        <dbReference type="RuleBase" id="RU361185"/>
    </source>
</evidence>